<keyword evidence="3" id="KW-0238">DNA-binding</keyword>
<comment type="similarity">
    <text evidence="1">Belongs to the UPF0332 family.</text>
</comment>
<keyword evidence="4" id="KW-1185">Reference proteome</keyword>
<gene>
    <name evidence="3" type="ORF">CKY28_10695</name>
</gene>
<sequence>MTLQDGDANGACGLAYYAMFYAARAALIVAGEHRAAMAKTHSGLIAAFNQRFVQTGFVTAEHGRNFALESSRRLLAAYQGDVISDEAAAEAIDHATAFIAAVREWTVRRPGGEA</sequence>
<dbReference type="EMBL" id="NSLI01000003">
    <property type="protein sequence ID" value="PAX08054.1"/>
    <property type="molecule type" value="Genomic_DNA"/>
</dbReference>
<evidence type="ECO:0000313" key="3">
    <source>
        <dbReference type="EMBL" id="PAX08054.1"/>
    </source>
</evidence>
<dbReference type="Gene3D" id="1.20.120.330">
    <property type="entry name" value="Nucleotidyltransferases domain 2"/>
    <property type="match status" value="1"/>
</dbReference>
<dbReference type="InterPro" id="IPR052226">
    <property type="entry name" value="UPF0332_toxin"/>
</dbReference>
<evidence type="ECO:0000256" key="1">
    <source>
        <dbReference type="ARBA" id="ARBA00038248"/>
    </source>
</evidence>
<proteinExistence type="inferred from homology"/>
<dbReference type="PANTHER" id="PTHR36565:SF1">
    <property type="entry name" value="UPF0332 PROTEIN TM_1000"/>
    <property type="match status" value="1"/>
</dbReference>
<evidence type="ECO:0000259" key="2">
    <source>
        <dbReference type="Pfam" id="PF05168"/>
    </source>
</evidence>
<dbReference type="PANTHER" id="PTHR36565">
    <property type="entry name" value="UPF0332 PROTEIN TM_1000"/>
    <property type="match status" value="1"/>
</dbReference>
<name>A0A2A2SFH5_9SPHN</name>
<dbReference type="GO" id="GO:0003677">
    <property type="term" value="F:DNA binding"/>
    <property type="evidence" value="ECO:0007669"/>
    <property type="project" value="UniProtKB-KW"/>
</dbReference>
<organism evidence="3 4">
    <name type="scientific">Sphingomonas lenta</name>
    <dbReference type="NCBI Taxonomy" id="1141887"/>
    <lineage>
        <taxon>Bacteria</taxon>
        <taxon>Pseudomonadati</taxon>
        <taxon>Pseudomonadota</taxon>
        <taxon>Alphaproteobacteria</taxon>
        <taxon>Sphingomonadales</taxon>
        <taxon>Sphingomonadaceae</taxon>
        <taxon>Sphingomonas</taxon>
    </lineage>
</organism>
<reference evidence="4" key="1">
    <citation type="submission" date="2017-09" db="EMBL/GenBank/DDBJ databases">
        <authorList>
            <person name="Feng G."/>
            <person name="Zhu H."/>
        </authorList>
    </citation>
    <scope>NUCLEOTIDE SEQUENCE [LARGE SCALE GENOMIC DNA]</scope>
    <source>
        <strain evidence="4">1PNM-20</strain>
    </source>
</reference>
<dbReference type="AlphaFoldDB" id="A0A2A2SFH5"/>
<dbReference type="Proteomes" id="UP000218151">
    <property type="component" value="Unassembled WGS sequence"/>
</dbReference>
<evidence type="ECO:0000313" key="4">
    <source>
        <dbReference type="Proteomes" id="UP000218151"/>
    </source>
</evidence>
<feature type="domain" description="HEPN" evidence="2">
    <location>
        <begin position="3"/>
        <end position="105"/>
    </location>
</feature>
<dbReference type="Pfam" id="PF05168">
    <property type="entry name" value="HEPN"/>
    <property type="match status" value="1"/>
</dbReference>
<dbReference type="InterPro" id="IPR007842">
    <property type="entry name" value="HEPN_dom"/>
</dbReference>
<dbReference type="OrthoDB" id="8004574at2"/>
<comment type="caution">
    <text evidence="3">The sequence shown here is derived from an EMBL/GenBank/DDBJ whole genome shotgun (WGS) entry which is preliminary data.</text>
</comment>
<accession>A0A2A2SFH5</accession>
<protein>
    <submittedName>
        <fullName evidence="3">DNA-binding protein</fullName>
    </submittedName>
</protein>